<organism evidence="6 7">
    <name type="scientific">Georgenia satyanarayanai</name>
    <dbReference type="NCBI Taxonomy" id="860221"/>
    <lineage>
        <taxon>Bacteria</taxon>
        <taxon>Bacillati</taxon>
        <taxon>Actinomycetota</taxon>
        <taxon>Actinomycetes</taxon>
        <taxon>Micrococcales</taxon>
        <taxon>Bogoriellaceae</taxon>
        <taxon>Georgenia</taxon>
    </lineage>
</organism>
<evidence type="ECO:0000256" key="4">
    <source>
        <dbReference type="SAM" id="MobiDB-lite"/>
    </source>
</evidence>
<keyword evidence="7" id="KW-1185">Reference proteome</keyword>
<comment type="similarity">
    <text evidence="1">Belongs to the glycosyltransferase 2 family.</text>
</comment>
<dbReference type="InterPro" id="IPR050834">
    <property type="entry name" value="Glycosyltransf_2"/>
</dbReference>
<gene>
    <name evidence="6" type="ORF">SAMN05216184_107109</name>
</gene>
<dbReference type="OrthoDB" id="8549922at2"/>
<dbReference type="PANTHER" id="PTHR43685">
    <property type="entry name" value="GLYCOSYLTRANSFERASE"/>
    <property type="match status" value="1"/>
</dbReference>
<keyword evidence="2" id="KW-0328">Glycosyltransferase</keyword>
<dbReference type="InterPro" id="IPR001173">
    <property type="entry name" value="Glyco_trans_2-like"/>
</dbReference>
<proteinExistence type="inferred from homology"/>
<evidence type="ECO:0000256" key="1">
    <source>
        <dbReference type="ARBA" id="ARBA00006739"/>
    </source>
</evidence>
<evidence type="ECO:0000313" key="7">
    <source>
        <dbReference type="Proteomes" id="UP000250222"/>
    </source>
</evidence>
<dbReference type="InterPro" id="IPR029044">
    <property type="entry name" value="Nucleotide-diphossugar_trans"/>
</dbReference>
<protein>
    <submittedName>
        <fullName evidence="6">Glycosyl transferase family 2</fullName>
    </submittedName>
</protein>
<keyword evidence="3 6" id="KW-0808">Transferase</keyword>
<dbReference type="PANTHER" id="PTHR43685:SF5">
    <property type="entry name" value="GLYCOSYLTRANSFERASE EPSE-RELATED"/>
    <property type="match status" value="1"/>
</dbReference>
<dbReference type="Pfam" id="PF00535">
    <property type="entry name" value="Glycos_transf_2"/>
    <property type="match status" value="1"/>
</dbReference>
<dbReference type="RefSeq" id="WP_110852692.1">
    <property type="nucleotide sequence ID" value="NZ_QKLZ01000007.1"/>
</dbReference>
<dbReference type="SUPFAM" id="SSF53448">
    <property type="entry name" value="Nucleotide-diphospho-sugar transferases"/>
    <property type="match status" value="1"/>
</dbReference>
<dbReference type="CDD" id="cd00761">
    <property type="entry name" value="Glyco_tranf_GTA_type"/>
    <property type="match status" value="1"/>
</dbReference>
<dbReference type="EMBL" id="UETB01000007">
    <property type="protein sequence ID" value="SSA43211.1"/>
    <property type="molecule type" value="Genomic_DNA"/>
</dbReference>
<evidence type="ECO:0000313" key="6">
    <source>
        <dbReference type="EMBL" id="SSA43211.1"/>
    </source>
</evidence>
<sequence>MTDADHPGFSFATELASSLNAPSSPGRMAAYVLRTRSRVGLDVMARAASDGAMDAATILGTAEDGRPLPGGTSAPWVRHLARVLALLTPETARSATALFEAAADLEGLEDFEVENADVFAQVLLRTHQLDRLDELLDHLPLSPAVRRSVRSDRLNPFLTGGGTVEAWLGAFNEMFTADGLEPVELADPTAGTPFERLRSLAPALRYEGELVSVVMPVYRPDNGILTAVRSVLAQTWTNVEMIVVDDASPPEFDDVLAQVAGLDDRVRVVHLPENGGTYQARNRGLAEARGTFVTFQDADDWSHPRRIERQVAPLVADPALLATRSRAVRAYPDLSLTYPGYSPERLNASSLLFRRTSVLQRLGGFDAVRKSADIEFPQRLRAVVRDSLLDMDGAPLAVVQLRHDSLSRADATPGWIRWSRIAYRNAYQQWHKSIRSGRASATLGPTRPFPLPETSWAPERREVEPQRVDVVVVNDWRARRPGLRRRLNELTLMQQSGLRVAVAHVETPLPLATRRAPLAPALQRLLNAGTVPLVHLSQDVAARLLYVAHPDVAQFLPDTAELGAEAVVVELATADDPVPDLDPTPRPTVAECQAQVQRTFGLTAQWLARDDAAHAELTAVDGAALVPVRPPLAVASPHLRASRRPAGRRPVVGAQPVELLAESLGTWDAVLEAFPDDDALDVRHRGDARAVQRSLGKRTLPPNWLVYAPAEVTVRDYLAQLDVLVLPLPAPLPLSARQSVVEAMAAGCPVVLDPSTAHEFGDAALYATPEECVRTVEGLYASPDVQAGQIRRGREHADRLHGTFRTELDRLIDVSSTGTVPSRPGTHSGGTSRGEHT</sequence>
<reference evidence="6 7" key="1">
    <citation type="submission" date="2016-10" db="EMBL/GenBank/DDBJ databases">
        <authorList>
            <person name="Cai Z."/>
        </authorList>
    </citation>
    <scope>NUCLEOTIDE SEQUENCE [LARGE SCALE GENOMIC DNA]</scope>
    <source>
        <strain evidence="6 7">CGMCC 1.10826</strain>
    </source>
</reference>
<feature type="domain" description="Glycosyltransferase 2-like" evidence="5">
    <location>
        <begin position="212"/>
        <end position="328"/>
    </location>
</feature>
<dbReference type="Proteomes" id="UP000250222">
    <property type="component" value="Unassembled WGS sequence"/>
</dbReference>
<dbReference type="AlphaFoldDB" id="A0A2Y9AFB7"/>
<dbReference type="GO" id="GO:0016757">
    <property type="term" value="F:glycosyltransferase activity"/>
    <property type="evidence" value="ECO:0007669"/>
    <property type="project" value="UniProtKB-KW"/>
</dbReference>
<dbReference type="Gene3D" id="3.90.550.10">
    <property type="entry name" value="Spore Coat Polysaccharide Biosynthesis Protein SpsA, Chain A"/>
    <property type="match status" value="1"/>
</dbReference>
<feature type="compositionally biased region" description="Gly residues" evidence="4">
    <location>
        <begin position="827"/>
        <end position="837"/>
    </location>
</feature>
<evidence type="ECO:0000256" key="3">
    <source>
        <dbReference type="ARBA" id="ARBA00022679"/>
    </source>
</evidence>
<name>A0A2Y9AFB7_9MICO</name>
<feature type="region of interest" description="Disordered" evidence="4">
    <location>
        <begin position="811"/>
        <end position="837"/>
    </location>
</feature>
<evidence type="ECO:0000256" key="2">
    <source>
        <dbReference type="ARBA" id="ARBA00022676"/>
    </source>
</evidence>
<evidence type="ECO:0000259" key="5">
    <source>
        <dbReference type="Pfam" id="PF00535"/>
    </source>
</evidence>
<accession>A0A2Y9AFB7</accession>
<dbReference type="Gene3D" id="3.40.50.2000">
    <property type="entry name" value="Glycogen Phosphorylase B"/>
    <property type="match status" value="1"/>
</dbReference>